<keyword evidence="3" id="KW-0378">Hydrolase</keyword>
<evidence type="ECO:0000256" key="2">
    <source>
        <dbReference type="ARBA" id="ARBA00022670"/>
    </source>
</evidence>
<name>A0A9D5C1F9_9LILI</name>
<organism evidence="6 7">
    <name type="scientific">Dioscorea zingiberensis</name>
    <dbReference type="NCBI Taxonomy" id="325984"/>
    <lineage>
        <taxon>Eukaryota</taxon>
        <taxon>Viridiplantae</taxon>
        <taxon>Streptophyta</taxon>
        <taxon>Embryophyta</taxon>
        <taxon>Tracheophyta</taxon>
        <taxon>Spermatophyta</taxon>
        <taxon>Magnoliopsida</taxon>
        <taxon>Liliopsida</taxon>
        <taxon>Dioscoreales</taxon>
        <taxon>Dioscoreaceae</taxon>
        <taxon>Dioscorea</taxon>
    </lineage>
</organism>
<proteinExistence type="inferred from homology"/>
<evidence type="ECO:0000256" key="1">
    <source>
        <dbReference type="ARBA" id="ARBA00005234"/>
    </source>
</evidence>
<protein>
    <recommendedName>
        <fullName evidence="5">Ubiquitin-like protease family profile domain-containing protein</fullName>
    </recommendedName>
</protein>
<evidence type="ECO:0000256" key="3">
    <source>
        <dbReference type="ARBA" id="ARBA00022801"/>
    </source>
</evidence>
<feature type="region of interest" description="Disordered" evidence="4">
    <location>
        <begin position="49"/>
        <end position="74"/>
    </location>
</feature>
<dbReference type="OrthoDB" id="1751899at2759"/>
<dbReference type="GO" id="GO:0006508">
    <property type="term" value="P:proteolysis"/>
    <property type="evidence" value="ECO:0007669"/>
    <property type="project" value="UniProtKB-KW"/>
</dbReference>
<feature type="compositionally biased region" description="Basic and acidic residues" evidence="4">
    <location>
        <begin position="65"/>
        <end position="74"/>
    </location>
</feature>
<dbReference type="EMBL" id="JAGGNH010000008">
    <property type="protein sequence ID" value="KAJ0964775.1"/>
    <property type="molecule type" value="Genomic_DNA"/>
</dbReference>
<reference evidence="6" key="2">
    <citation type="journal article" date="2022" name="Hortic Res">
        <title>The genome of Dioscorea zingiberensis sheds light on the biosynthesis, origin and evolution of the medicinally important diosgenin saponins.</title>
        <authorList>
            <person name="Li Y."/>
            <person name="Tan C."/>
            <person name="Li Z."/>
            <person name="Guo J."/>
            <person name="Li S."/>
            <person name="Chen X."/>
            <person name="Wang C."/>
            <person name="Dai X."/>
            <person name="Yang H."/>
            <person name="Song W."/>
            <person name="Hou L."/>
            <person name="Xu J."/>
            <person name="Tong Z."/>
            <person name="Xu A."/>
            <person name="Yuan X."/>
            <person name="Wang W."/>
            <person name="Yang Q."/>
            <person name="Chen L."/>
            <person name="Sun Z."/>
            <person name="Wang K."/>
            <person name="Pan B."/>
            <person name="Chen J."/>
            <person name="Bao Y."/>
            <person name="Liu F."/>
            <person name="Qi X."/>
            <person name="Gang D.R."/>
            <person name="Wen J."/>
            <person name="Li J."/>
        </authorList>
    </citation>
    <scope>NUCLEOTIDE SEQUENCE</scope>
    <source>
        <strain evidence="6">Dzin_1.0</strain>
    </source>
</reference>
<dbReference type="InterPro" id="IPR003653">
    <property type="entry name" value="Peptidase_C48_C"/>
</dbReference>
<dbReference type="Gene3D" id="3.40.395.10">
    <property type="entry name" value="Adenoviral Proteinase, Chain A"/>
    <property type="match status" value="1"/>
</dbReference>
<evidence type="ECO:0000313" key="7">
    <source>
        <dbReference type="Proteomes" id="UP001085076"/>
    </source>
</evidence>
<comment type="similarity">
    <text evidence="1">Belongs to the peptidase C48 family.</text>
</comment>
<keyword evidence="2" id="KW-0645">Protease</keyword>
<comment type="caution">
    <text evidence="6">The sequence shown here is derived from an EMBL/GenBank/DDBJ whole genome shotgun (WGS) entry which is preliminary data.</text>
</comment>
<dbReference type="AlphaFoldDB" id="A0A9D5C1F9"/>
<accession>A0A9D5C1F9</accession>
<sequence length="162" mass="18130">MKTGAAPSEAHQENDAEDVPHDYIERTAAQVVLSSADVQPSGVPLFNTGVTQDHGGVHIPRGNRSKKEQPCKEKQGRLQRMVLDTLDHTIDEYVDYFYKPHPFMGDMHNVHHIFVPVNDDNIHLYLLVIDVPIKKAYVVDSLPSIDTTQCEAMAQKIVSNDS</sequence>
<dbReference type="Pfam" id="PF02902">
    <property type="entry name" value="Peptidase_C48"/>
    <property type="match status" value="1"/>
</dbReference>
<dbReference type="Proteomes" id="UP001085076">
    <property type="component" value="Miscellaneous, Linkage group lg08"/>
</dbReference>
<gene>
    <name evidence="6" type="ORF">J5N97_025913</name>
</gene>
<reference evidence="6" key="1">
    <citation type="submission" date="2021-03" db="EMBL/GenBank/DDBJ databases">
        <authorList>
            <person name="Li Z."/>
            <person name="Yang C."/>
        </authorList>
    </citation>
    <scope>NUCLEOTIDE SEQUENCE</scope>
    <source>
        <strain evidence="6">Dzin_1.0</strain>
        <tissue evidence="6">Leaf</tissue>
    </source>
</reference>
<dbReference type="InterPro" id="IPR038765">
    <property type="entry name" value="Papain-like_cys_pep_sf"/>
</dbReference>
<evidence type="ECO:0000313" key="6">
    <source>
        <dbReference type="EMBL" id="KAJ0964775.1"/>
    </source>
</evidence>
<keyword evidence="7" id="KW-1185">Reference proteome</keyword>
<dbReference type="GO" id="GO:0008234">
    <property type="term" value="F:cysteine-type peptidase activity"/>
    <property type="evidence" value="ECO:0007669"/>
    <property type="project" value="InterPro"/>
</dbReference>
<dbReference type="SUPFAM" id="SSF54001">
    <property type="entry name" value="Cysteine proteinases"/>
    <property type="match status" value="1"/>
</dbReference>
<evidence type="ECO:0000256" key="4">
    <source>
        <dbReference type="SAM" id="MobiDB-lite"/>
    </source>
</evidence>
<evidence type="ECO:0000259" key="5">
    <source>
        <dbReference type="Pfam" id="PF02902"/>
    </source>
</evidence>
<feature type="domain" description="Ubiquitin-like protease family profile" evidence="5">
    <location>
        <begin position="105"/>
        <end position="157"/>
    </location>
</feature>